<dbReference type="SUPFAM" id="SSF50370">
    <property type="entry name" value="Ricin B-like lectins"/>
    <property type="match status" value="1"/>
</dbReference>
<protein>
    <submittedName>
        <fullName evidence="2">RICIN domain-containing protein</fullName>
    </submittedName>
</protein>
<gene>
    <name evidence="2" type="ORF">O1G21_01950</name>
</gene>
<dbReference type="InterPro" id="IPR035992">
    <property type="entry name" value="Ricin_B-like_lectins"/>
</dbReference>
<dbReference type="Pfam" id="PF14200">
    <property type="entry name" value="RicinB_lectin_2"/>
    <property type="match status" value="1"/>
</dbReference>
<organism evidence="2 3">
    <name type="scientific">Kitasatospora cathayae</name>
    <dbReference type="NCBI Taxonomy" id="3004092"/>
    <lineage>
        <taxon>Bacteria</taxon>
        <taxon>Bacillati</taxon>
        <taxon>Actinomycetota</taxon>
        <taxon>Actinomycetes</taxon>
        <taxon>Kitasatosporales</taxon>
        <taxon>Streptomycetaceae</taxon>
        <taxon>Kitasatospora</taxon>
    </lineage>
</organism>
<dbReference type="EMBL" id="CP115450">
    <property type="protein sequence ID" value="WBP91436.1"/>
    <property type="molecule type" value="Genomic_DNA"/>
</dbReference>
<sequence length="76" mass="8203">MPAQSAFAATTNFYVDPANGGGNNQLWYFEPTSGGCLIRDFESRQILEVGNGSTTNGAAIDQFMPLNQTGQVWTVQ</sequence>
<feature type="domain" description="Ricin B lectin" evidence="1">
    <location>
        <begin position="23"/>
        <end position="75"/>
    </location>
</feature>
<dbReference type="Proteomes" id="UP001212821">
    <property type="component" value="Chromosome"/>
</dbReference>
<evidence type="ECO:0000259" key="1">
    <source>
        <dbReference type="Pfam" id="PF14200"/>
    </source>
</evidence>
<dbReference type="Gene3D" id="2.80.10.50">
    <property type="match status" value="1"/>
</dbReference>
<evidence type="ECO:0000313" key="3">
    <source>
        <dbReference type="Proteomes" id="UP001212821"/>
    </source>
</evidence>
<reference evidence="3" key="1">
    <citation type="submission" date="2022-12" db="EMBL/GenBank/DDBJ databases">
        <authorList>
            <person name="Mo P."/>
        </authorList>
    </citation>
    <scope>NUCLEOTIDE SEQUENCE [LARGE SCALE GENOMIC DNA]</scope>
    <source>
        <strain evidence="3">HUAS 3-15</strain>
    </source>
</reference>
<proteinExistence type="predicted"/>
<name>A0ABY7QFT9_9ACTN</name>
<dbReference type="CDD" id="cd00161">
    <property type="entry name" value="beta-trefoil_Ricin-like"/>
    <property type="match status" value="1"/>
</dbReference>
<keyword evidence="3" id="KW-1185">Reference proteome</keyword>
<accession>A0ABY7QFT9</accession>
<evidence type="ECO:0000313" key="2">
    <source>
        <dbReference type="EMBL" id="WBP91436.1"/>
    </source>
</evidence>
<dbReference type="InterPro" id="IPR000772">
    <property type="entry name" value="Ricin_B_lectin"/>
</dbReference>